<evidence type="ECO:0000259" key="2">
    <source>
        <dbReference type="Pfam" id="PF17289"/>
    </source>
</evidence>
<dbReference type="Gene3D" id="3.30.420.240">
    <property type="match status" value="1"/>
</dbReference>
<gene>
    <name evidence="3" type="ordered locus">ANT_30750</name>
</gene>
<dbReference type="Gene3D" id="3.40.50.300">
    <property type="entry name" value="P-loop containing nucleotide triphosphate hydrolases"/>
    <property type="match status" value="1"/>
</dbReference>
<organism evidence="3 4">
    <name type="scientific">Anaerolinea thermophila (strain DSM 14523 / JCM 11388 / NBRC 100420 / UNI-1)</name>
    <dbReference type="NCBI Taxonomy" id="926569"/>
    <lineage>
        <taxon>Bacteria</taxon>
        <taxon>Bacillati</taxon>
        <taxon>Chloroflexota</taxon>
        <taxon>Anaerolineae</taxon>
        <taxon>Anaerolineales</taxon>
        <taxon>Anaerolineaceae</taxon>
        <taxon>Anaerolinea</taxon>
    </lineage>
</organism>
<dbReference type="AlphaFoldDB" id="E8N2V1"/>
<keyword evidence="4" id="KW-1185">Reference proteome</keyword>
<dbReference type="STRING" id="926569.ANT_30750"/>
<dbReference type="KEGG" id="atm:ANT_30750"/>
<evidence type="ECO:0000313" key="3">
    <source>
        <dbReference type="EMBL" id="BAJ65101.1"/>
    </source>
</evidence>
<name>E8N2V1_ANATU</name>
<dbReference type="Proteomes" id="UP000008922">
    <property type="component" value="Chromosome"/>
</dbReference>
<dbReference type="InterPro" id="IPR035421">
    <property type="entry name" value="Terminase_6C"/>
</dbReference>
<sequence length="506" mass="55646">MDELRLLRQTLSDVCAFARLSGVRLRPYQAQVARAIVDAVLHDRGLSFVVMFPRQSGKNEVQAHLEAYLLTLFSGTSAEMVKASPTLRPQSLTAMRRLERVLNANPLTRGRWRRESGNTFRLGQARIHFLSAAPGASIVGATASLLLEVDEAQAVSIEKFDTELAPMTASTGAVRVFWGTAWTASTLLGRELRLAQAEQARDGVRRVFRLTAAEVIADHPRYARTVERAIQQLGRNHPAVRTQYFSEEVDAAGTLFPEERLALLRGTHPWQDAPLPGRTYAFLLDVGGTAPVQLPLMDDYAGNRRDSSALVIVEVEPPQDGRPAPRYRAVHLCQWTGVSQTRLFEQVLALARQWSPRRIVIDATGVGAGLADFLDRALPGRVVRFVFSSASKSDLGYRFLEVVESGRFHLPQADEGRAQALVERFLAQCRGCTYEVDASPHQRLHWGVPEGARHPGGGGYLHDDLLMAGALCALLDRMAWGWSGATSAHAGIIPARDPLKELDGGQ</sequence>
<dbReference type="Pfam" id="PF17289">
    <property type="entry name" value="Terminase_6C"/>
    <property type="match status" value="1"/>
</dbReference>
<dbReference type="HOGENOM" id="CLU_043667_0_0_0"/>
<dbReference type="InterPro" id="IPR027417">
    <property type="entry name" value="P-loop_NTPase"/>
</dbReference>
<dbReference type="InParanoid" id="E8N2V1"/>
<feature type="domain" description="Terminase large subunit gp17-like C-terminal" evidence="2">
    <location>
        <begin position="302"/>
        <end position="433"/>
    </location>
</feature>
<dbReference type="RefSeq" id="WP_013561442.1">
    <property type="nucleotide sequence ID" value="NC_014960.1"/>
</dbReference>
<keyword evidence="1" id="KW-1188">Viral release from host cell</keyword>
<dbReference type="eggNOG" id="ENOG502ZAXN">
    <property type="taxonomic scope" value="Bacteria"/>
</dbReference>
<reference evidence="3 4" key="1">
    <citation type="submission" date="2010-12" db="EMBL/GenBank/DDBJ databases">
        <title>Whole genome sequence of Anaerolinea thermophila UNI-1.</title>
        <authorList>
            <person name="Narita-Yamada S."/>
            <person name="Kishi E."/>
            <person name="Watanabe Y."/>
            <person name="Takasaki K."/>
            <person name="Ankai A."/>
            <person name="Oguchi A."/>
            <person name="Fukui S."/>
            <person name="Takahashi M."/>
            <person name="Yashiro I."/>
            <person name="Hosoyama A."/>
            <person name="Sekiguchi Y."/>
            <person name="Hanada S."/>
            <person name="Fujita N."/>
        </authorList>
    </citation>
    <scope>NUCLEOTIDE SEQUENCE [LARGE SCALE GENOMIC DNA]</scope>
    <source>
        <strain evidence="4">DSM 14523 / JCM 11388 / NBRC 100420 / UNI-1</strain>
    </source>
</reference>
<evidence type="ECO:0000313" key="4">
    <source>
        <dbReference type="Proteomes" id="UP000008922"/>
    </source>
</evidence>
<protein>
    <recommendedName>
        <fullName evidence="2">Terminase large subunit gp17-like C-terminal domain-containing protein</fullName>
    </recommendedName>
</protein>
<accession>E8N2V1</accession>
<proteinExistence type="predicted"/>
<evidence type="ECO:0000256" key="1">
    <source>
        <dbReference type="ARBA" id="ARBA00022612"/>
    </source>
</evidence>
<dbReference type="OrthoDB" id="2985622at2"/>
<dbReference type="EMBL" id="AP012029">
    <property type="protein sequence ID" value="BAJ65101.1"/>
    <property type="molecule type" value="Genomic_DNA"/>
</dbReference>